<evidence type="ECO:0000259" key="2">
    <source>
        <dbReference type="Pfam" id="PF01610"/>
    </source>
</evidence>
<evidence type="ECO:0000313" key="4">
    <source>
        <dbReference type="EMBL" id="MFM9653582.1"/>
    </source>
</evidence>
<evidence type="ECO:0000313" key="5">
    <source>
        <dbReference type="Proteomes" id="UP001631993"/>
    </source>
</evidence>
<evidence type="ECO:0000256" key="1">
    <source>
        <dbReference type="SAM" id="MobiDB-lite"/>
    </source>
</evidence>
<feature type="domain" description="Transposase IS204/IS1001/IS1096/IS1165 zinc-finger" evidence="3">
    <location>
        <begin position="36"/>
        <end position="77"/>
    </location>
</feature>
<evidence type="ECO:0000259" key="3">
    <source>
        <dbReference type="Pfam" id="PF14690"/>
    </source>
</evidence>
<dbReference type="InterPro" id="IPR029261">
    <property type="entry name" value="Transposase_Znf"/>
</dbReference>
<name>A0ABW9IZZ6_STRGJ</name>
<dbReference type="EMBL" id="JBJVNE010000070">
    <property type="protein sequence ID" value="MFM9653582.1"/>
    <property type="molecule type" value="Genomic_DNA"/>
</dbReference>
<feature type="domain" description="Transposase IS204/IS1001/IS1096/IS1165 DDE" evidence="2">
    <location>
        <begin position="154"/>
        <end position="278"/>
    </location>
</feature>
<dbReference type="Pfam" id="PF14690">
    <property type="entry name" value="Zn_ribbon_ISL3"/>
    <property type="match status" value="1"/>
</dbReference>
<feature type="region of interest" description="Disordered" evidence="1">
    <location>
        <begin position="256"/>
        <end position="275"/>
    </location>
</feature>
<dbReference type="Pfam" id="PF01610">
    <property type="entry name" value="DDE_Tnp_ISL3"/>
    <property type="match status" value="2"/>
</dbReference>
<organism evidence="4 5">
    <name type="scientific">Streptomyces galilaeus</name>
    <dbReference type="NCBI Taxonomy" id="33899"/>
    <lineage>
        <taxon>Bacteria</taxon>
        <taxon>Bacillati</taxon>
        <taxon>Actinomycetota</taxon>
        <taxon>Actinomycetes</taxon>
        <taxon>Kitasatosporales</taxon>
        <taxon>Streptomycetaceae</taxon>
        <taxon>Streptomyces</taxon>
    </lineage>
</organism>
<keyword evidence="5" id="KW-1185">Reference proteome</keyword>
<feature type="compositionally biased region" description="Low complexity" evidence="1">
    <location>
        <begin position="257"/>
        <end position="270"/>
    </location>
</feature>
<gene>
    <name evidence="4" type="ORF">ACKI1S_46855</name>
</gene>
<reference evidence="4 5" key="1">
    <citation type="submission" date="2024-12" db="EMBL/GenBank/DDBJ databases">
        <title>Forecasting of Potato common scab and diversities of Pathogenic streptomyces spp. in china.</title>
        <authorList>
            <person name="Handique U."/>
            <person name="Wu J."/>
        </authorList>
    </citation>
    <scope>NUCLEOTIDE SEQUENCE [LARGE SCALE GENOMIC DNA]</scope>
    <source>
        <strain evidence="4 5">ZRIMU1585</strain>
    </source>
</reference>
<comment type="caution">
    <text evidence="4">The sequence shown here is derived from an EMBL/GenBank/DDBJ whole genome shotgun (WGS) entry which is preliminary data.</text>
</comment>
<protein>
    <submittedName>
        <fullName evidence="4">ISL3 family transposase</fullName>
    </submittedName>
</protein>
<dbReference type="Proteomes" id="UP001631993">
    <property type="component" value="Unassembled WGS sequence"/>
</dbReference>
<dbReference type="PANTHER" id="PTHR33498">
    <property type="entry name" value="TRANSPOSASE FOR INSERTION SEQUENCE ELEMENT IS1557"/>
    <property type="match status" value="1"/>
</dbReference>
<dbReference type="Pfam" id="PF13384">
    <property type="entry name" value="HTH_23"/>
    <property type="match status" value="1"/>
</dbReference>
<dbReference type="RefSeq" id="WP_369276730.1">
    <property type="nucleotide sequence ID" value="NZ_JBJVMW010000070.1"/>
</dbReference>
<sequence length="526" mass="58374">MLGIVFPHLEKVRVEHVWVEDGVVRVKARTLDGAFPCPSCGVCSYRVHSRYRRHLADAAVGGCPVVVDLSVRRLFCDVADCARRTFAEQVEGLTIRYGRRTVVLVVLVQAIALALAGRAGARLAAVLHIAVSRVTLLNVLMALPDPRPPSPRVLGVDDFATRRGRRYGTVLVDVESRAVLDLLPGREKEPVALWLAGHPGIEVICRDRAGAYAEAARAGAPDALQVADRWHLWDNLATAVERTVIAHRSCLQGPEVSTPSARRMAAAPPSTLNPETGAEKWLVTRTRERHRAVHRLLARGWTISAIARELGLARHTAERYAHCKNLDGLIEGALRTTRLDDYKPYLIRRWNEGCTDAARLFREIQTQGYPGRTPQAVRRYLRPLRTGLGSIRSPAPVLKPQQVTNWIMWNPQHLRDDEERQLGEVLARCPELTAVRSHVHAFARMVCDLGGNSLPAWTDAVHADDLPALHAFADGLRRDHQAVTAGLTLPWSSGPVEGHVNRIKMLKRQMYGRAGFALLRKRVLLA</sequence>
<dbReference type="PANTHER" id="PTHR33498:SF1">
    <property type="entry name" value="TRANSPOSASE FOR INSERTION SEQUENCE ELEMENT IS1557"/>
    <property type="match status" value="1"/>
</dbReference>
<dbReference type="NCBIfam" id="NF033550">
    <property type="entry name" value="transpos_ISL3"/>
    <property type="match status" value="1"/>
</dbReference>
<accession>A0ABW9IZZ6</accession>
<proteinExistence type="predicted"/>
<dbReference type="InterPro" id="IPR047951">
    <property type="entry name" value="Transpos_ISL3"/>
</dbReference>
<dbReference type="InterPro" id="IPR002560">
    <property type="entry name" value="Transposase_DDE"/>
</dbReference>
<feature type="domain" description="Transposase IS204/IS1001/IS1096/IS1165 DDE" evidence="2">
    <location>
        <begin position="407"/>
        <end position="522"/>
    </location>
</feature>